<comment type="caution">
    <text evidence="3">The sequence shown here is derived from an EMBL/GenBank/DDBJ whole genome shotgun (WGS) entry which is preliminary data.</text>
</comment>
<dbReference type="SUPFAM" id="SSF56112">
    <property type="entry name" value="Protein kinase-like (PK-like)"/>
    <property type="match status" value="1"/>
</dbReference>
<dbReference type="PANTHER" id="PTHR21064:SF6">
    <property type="entry name" value="AMINOGLYCOSIDE PHOSPHOTRANSFERASE DOMAIN-CONTAINING PROTEIN"/>
    <property type="match status" value="1"/>
</dbReference>
<comment type="similarity">
    <text evidence="1">Belongs to the pseudomonas-type ThrB family.</text>
</comment>
<organism evidence="3 4">
    <name type="scientific">Xanthocytophaga flava</name>
    <dbReference type="NCBI Taxonomy" id="3048013"/>
    <lineage>
        <taxon>Bacteria</taxon>
        <taxon>Pseudomonadati</taxon>
        <taxon>Bacteroidota</taxon>
        <taxon>Cytophagia</taxon>
        <taxon>Cytophagales</taxon>
        <taxon>Rhodocytophagaceae</taxon>
        <taxon>Xanthocytophaga</taxon>
    </lineage>
</organism>
<dbReference type="PANTHER" id="PTHR21064">
    <property type="entry name" value="AMINOGLYCOSIDE PHOSPHOTRANSFERASE DOMAIN-CONTAINING PROTEIN-RELATED"/>
    <property type="match status" value="1"/>
</dbReference>
<gene>
    <name evidence="3" type="ORF">QNI16_35555</name>
</gene>
<dbReference type="Proteomes" id="UP001241110">
    <property type="component" value="Unassembled WGS sequence"/>
</dbReference>
<dbReference type="AlphaFoldDB" id="A0AAE3UCU1"/>
<evidence type="ECO:0000259" key="2">
    <source>
        <dbReference type="Pfam" id="PF01636"/>
    </source>
</evidence>
<protein>
    <submittedName>
        <fullName evidence="3">Phosphotransferase</fullName>
    </submittedName>
</protein>
<evidence type="ECO:0000313" key="4">
    <source>
        <dbReference type="Proteomes" id="UP001241110"/>
    </source>
</evidence>
<feature type="domain" description="Aminoglycoside phosphotransferase" evidence="2">
    <location>
        <begin position="33"/>
        <end position="266"/>
    </location>
</feature>
<proteinExistence type="inferred from homology"/>
<dbReference type="Pfam" id="PF01636">
    <property type="entry name" value="APH"/>
    <property type="match status" value="1"/>
</dbReference>
<name>A0AAE3UCU1_9BACT</name>
<reference evidence="3" key="1">
    <citation type="submission" date="2023-05" db="EMBL/GenBank/DDBJ databases">
        <authorList>
            <person name="Zhang X."/>
        </authorList>
    </citation>
    <scope>NUCLEOTIDE SEQUENCE</scope>
    <source>
        <strain evidence="3">YF14B1</strain>
    </source>
</reference>
<dbReference type="InterPro" id="IPR011009">
    <property type="entry name" value="Kinase-like_dom_sf"/>
</dbReference>
<dbReference type="InterPro" id="IPR050249">
    <property type="entry name" value="Pseudomonas-type_ThrB"/>
</dbReference>
<dbReference type="RefSeq" id="WP_313988954.1">
    <property type="nucleotide sequence ID" value="NZ_JASJOS010000024.1"/>
</dbReference>
<accession>A0AAE3UCU1</accession>
<dbReference type="EMBL" id="JASJOS010000024">
    <property type="protein sequence ID" value="MDJ1485853.1"/>
    <property type="molecule type" value="Genomic_DNA"/>
</dbReference>
<dbReference type="Gene3D" id="3.30.200.20">
    <property type="entry name" value="Phosphorylase Kinase, domain 1"/>
    <property type="match status" value="1"/>
</dbReference>
<dbReference type="InterPro" id="IPR002575">
    <property type="entry name" value="Aminoglycoside_PTrfase"/>
</dbReference>
<evidence type="ECO:0000256" key="1">
    <source>
        <dbReference type="ARBA" id="ARBA00038240"/>
    </source>
</evidence>
<sequence length="328" mass="38260">MAHFPVSSSILSSDALSPLLQEQYNLSTSTTCRLLKAGVNHTYLITDQTNRYIFRIYSLNWRSEQEITEEIRLLQLVQNHDIAVSVALPDVSGQYIQSINAPEGTRLGVMFSFAPGEKCHSLSIDQHYQVGETMARLHQATHNLTLQRVQYTPQLLLIDTFEELKKFLPTDIPEMQFMQTAQRYLLDQLTTANLQSIRQGVVHMDIWFDNLNIYEDKEITLFDFDFCGNGWLCHDIAYYLLQLHNTEKVETEYQSKTESFLRGYESINPLTTEEKRLLPILAVCSYFFYLGVQCQRYENWSNVFLNDAYLKRYIQVLVKRYFESNHLG</sequence>
<dbReference type="Gene3D" id="3.90.1200.10">
    <property type="match status" value="1"/>
</dbReference>
<evidence type="ECO:0000313" key="3">
    <source>
        <dbReference type="EMBL" id="MDJ1485853.1"/>
    </source>
</evidence>
<dbReference type="GO" id="GO:0019202">
    <property type="term" value="F:amino acid kinase activity"/>
    <property type="evidence" value="ECO:0007669"/>
    <property type="project" value="TreeGrafter"/>
</dbReference>